<dbReference type="InterPro" id="IPR000873">
    <property type="entry name" value="AMP-dep_synth/lig_dom"/>
</dbReference>
<evidence type="ECO:0000313" key="9">
    <source>
        <dbReference type="EMBL" id="VFU13852.1"/>
    </source>
</evidence>
<evidence type="ECO:0000256" key="2">
    <source>
        <dbReference type="ARBA" id="ARBA00011245"/>
    </source>
</evidence>
<keyword evidence="3" id="KW-0596">Phosphopantetheine</keyword>
<evidence type="ECO:0000256" key="6">
    <source>
        <dbReference type="ARBA" id="ARBA00022741"/>
    </source>
</evidence>
<comment type="pathway">
    <text evidence="1">Aromatic compound metabolism.</text>
</comment>
<organism evidence="9">
    <name type="scientific">anaerobic digester metagenome</name>
    <dbReference type="NCBI Taxonomy" id="1263854"/>
    <lineage>
        <taxon>unclassified sequences</taxon>
        <taxon>metagenomes</taxon>
        <taxon>ecological metagenomes</taxon>
    </lineage>
</organism>
<evidence type="ECO:0000259" key="7">
    <source>
        <dbReference type="Pfam" id="PF00501"/>
    </source>
</evidence>
<comment type="subunit">
    <text evidence="2">Monomer.</text>
</comment>
<dbReference type="Gene3D" id="3.40.50.12780">
    <property type="entry name" value="N-terminal domain of ligase-like"/>
    <property type="match status" value="1"/>
</dbReference>
<name>A0A485M083_9ZZZZ</name>
<dbReference type="PANTHER" id="PTHR43439">
    <property type="entry name" value="PHENYLACETATE-COENZYME A LIGASE"/>
    <property type="match status" value="1"/>
</dbReference>
<feature type="domain" description="AMP-dependent synthetase/ligase" evidence="7">
    <location>
        <begin position="71"/>
        <end position="281"/>
    </location>
</feature>
<evidence type="ECO:0000256" key="5">
    <source>
        <dbReference type="ARBA" id="ARBA00022598"/>
    </source>
</evidence>
<keyword evidence="5 9" id="KW-0436">Ligase</keyword>
<dbReference type="EMBL" id="CAADRM010000084">
    <property type="protein sequence ID" value="VFU13852.1"/>
    <property type="molecule type" value="Genomic_DNA"/>
</dbReference>
<dbReference type="InterPro" id="IPR045851">
    <property type="entry name" value="AMP-bd_C_sf"/>
</dbReference>
<dbReference type="CDD" id="cd05913">
    <property type="entry name" value="PaaK"/>
    <property type="match status" value="1"/>
</dbReference>
<dbReference type="Pfam" id="PF00501">
    <property type="entry name" value="AMP-binding"/>
    <property type="match status" value="1"/>
</dbReference>
<dbReference type="InterPro" id="IPR051414">
    <property type="entry name" value="Adenylate-forming_Reductase"/>
</dbReference>
<evidence type="ECO:0000259" key="8">
    <source>
        <dbReference type="Pfam" id="PF14535"/>
    </source>
</evidence>
<accession>A0A485M083</accession>
<dbReference type="FunFam" id="3.40.50.12780:FF:000016">
    <property type="entry name" value="Phenylacetate-coenzyme A ligase"/>
    <property type="match status" value="1"/>
</dbReference>
<evidence type="ECO:0000256" key="1">
    <source>
        <dbReference type="ARBA" id="ARBA00005211"/>
    </source>
</evidence>
<dbReference type="InterPro" id="IPR028154">
    <property type="entry name" value="AMP-dep_Lig_C"/>
</dbReference>
<dbReference type="EC" id="6.2.1.30" evidence="9"/>
<protein>
    <submittedName>
        <fullName evidence="9">Phenylacetate-coenzyme A ligase</fullName>
        <ecNumber evidence="9">6.2.1.30</ecNumber>
    </submittedName>
</protein>
<dbReference type="Gene3D" id="3.30.300.30">
    <property type="match status" value="1"/>
</dbReference>
<reference evidence="9" key="1">
    <citation type="submission" date="2019-03" db="EMBL/GenBank/DDBJ databases">
        <authorList>
            <person name="Hao L."/>
        </authorList>
    </citation>
    <scope>NUCLEOTIDE SEQUENCE</scope>
</reference>
<dbReference type="SUPFAM" id="SSF56801">
    <property type="entry name" value="Acetyl-CoA synthetase-like"/>
    <property type="match status" value="1"/>
</dbReference>
<evidence type="ECO:0000256" key="4">
    <source>
        <dbReference type="ARBA" id="ARBA00022553"/>
    </source>
</evidence>
<dbReference type="GO" id="GO:0000166">
    <property type="term" value="F:nucleotide binding"/>
    <property type="evidence" value="ECO:0007669"/>
    <property type="project" value="UniProtKB-KW"/>
</dbReference>
<dbReference type="PANTHER" id="PTHR43439:SF2">
    <property type="entry name" value="ENZYME, PUTATIVE (JCVI)-RELATED"/>
    <property type="match status" value="1"/>
</dbReference>
<dbReference type="Pfam" id="PF14535">
    <property type="entry name" value="AMP-binding_C_2"/>
    <property type="match status" value="1"/>
</dbReference>
<sequence>MYWNKNDECISRQELEELQLARLKETVKRASRAPFYREKGLGDHTIHDLSDIRKLPVTTKQDLRDAYPYGMVCIPLDEVVRLHSSSGTTGAPTVVYHSARDLHNWTELVTRCLYMMGLRRHDVFQNMIGYGLFTGGLGLHYGAERLGCLTIPTGPGNTKRQLKFMKDFKTTAVHVIPSYALHLADTLEAEGIDPRKEFPDFSYAILGAEPHSEETRRKVQDFFGIKAFNSYGLSEMNGPGVAFECPEMNGMHIWEDAYLVEIVDPDTLEPLPPGSKGEMLLTTLSREAMPIIRYRTKDLTSLVPGECACGRTHARIARITGRSDDMMILKGVNIFPIQIESVLNSIPGVGRNYRIILEQKGHNDHMIVQVEVDPSINVDTYKSLERLRSRITRELRDEILITPEVDLREPGSIPVSEGKAVRVIDNRKL</sequence>
<dbReference type="GO" id="GO:0010124">
    <property type="term" value="P:phenylacetate catabolic process"/>
    <property type="evidence" value="ECO:0007669"/>
    <property type="project" value="InterPro"/>
</dbReference>
<dbReference type="AlphaFoldDB" id="A0A485M083"/>
<dbReference type="InterPro" id="IPR042099">
    <property type="entry name" value="ANL_N_sf"/>
</dbReference>
<evidence type="ECO:0000256" key="3">
    <source>
        <dbReference type="ARBA" id="ARBA00022450"/>
    </source>
</evidence>
<keyword evidence="4" id="KW-0597">Phosphoprotein</keyword>
<dbReference type="GO" id="GO:0047475">
    <property type="term" value="F:phenylacetate-CoA ligase activity"/>
    <property type="evidence" value="ECO:0007669"/>
    <property type="project" value="UniProtKB-EC"/>
</dbReference>
<proteinExistence type="predicted"/>
<dbReference type="PIRSF" id="PIRSF006444">
    <property type="entry name" value="PaaK"/>
    <property type="match status" value="1"/>
</dbReference>
<dbReference type="InterPro" id="IPR011880">
    <property type="entry name" value="PA_CoA_ligase"/>
</dbReference>
<keyword evidence="6" id="KW-0547">Nucleotide-binding</keyword>
<gene>
    <name evidence="9" type="ORF">SCFA_220077</name>
</gene>
<feature type="domain" description="AMP-dependent ligase C-terminal" evidence="8">
    <location>
        <begin position="331"/>
        <end position="427"/>
    </location>
</feature>